<name>A0A0A6X9E1_ACTUT</name>
<dbReference type="STRING" id="1869.MB27_15725"/>
<comment type="caution">
    <text evidence="2">The sequence shown here is derived from an EMBL/GenBank/DDBJ whole genome shotgun (WGS) entry which is preliminary data.</text>
</comment>
<evidence type="ECO:0000313" key="2">
    <source>
        <dbReference type="EMBL" id="KHD76732.1"/>
    </source>
</evidence>
<evidence type="ECO:0000256" key="1">
    <source>
        <dbReference type="SAM" id="MobiDB-lite"/>
    </source>
</evidence>
<organism evidence="2 3">
    <name type="scientific">Actinoplanes utahensis</name>
    <dbReference type="NCBI Taxonomy" id="1869"/>
    <lineage>
        <taxon>Bacteria</taxon>
        <taxon>Bacillati</taxon>
        <taxon>Actinomycetota</taxon>
        <taxon>Actinomycetes</taxon>
        <taxon>Micromonosporales</taxon>
        <taxon>Micromonosporaceae</taxon>
        <taxon>Actinoplanes</taxon>
    </lineage>
</organism>
<dbReference type="EMBL" id="JRTT01000016">
    <property type="protein sequence ID" value="KHD76732.1"/>
    <property type="molecule type" value="Genomic_DNA"/>
</dbReference>
<dbReference type="RefSeq" id="WP_043525286.1">
    <property type="nucleotide sequence ID" value="NZ_BAABKU010000018.1"/>
</dbReference>
<protein>
    <submittedName>
        <fullName evidence="2">Uncharacterized protein</fullName>
    </submittedName>
</protein>
<reference evidence="2 3" key="1">
    <citation type="submission" date="2014-10" db="EMBL/GenBank/DDBJ databases">
        <title>Draft genome sequence of Actinoplanes utahensis NRRL 12052.</title>
        <authorList>
            <person name="Velasco-Bucheli B."/>
            <person name="del Cerro C."/>
            <person name="Hormigo D."/>
            <person name="Garcia J.L."/>
            <person name="Acebal C."/>
            <person name="Arroyo M."/>
            <person name="de la Mata I."/>
        </authorList>
    </citation>
    <scope>NUCLEOTIDE SEQUENCE [LARGE SCALE GENOMIC DNA]</scope>
    <source>
        <strain evidence="2 3">NRRL 12052</strain>
    </source>
</reference>
<keyword evidence="3" id="KW-1185">Reference proteome</keyword>
<gene>
    <name evidence="2" type="ORF">MB27_15725</name>
</gene>
<dbReference type="AlphaFoldDB" id="A0A0A6X9E1"/>
<accession>A0A0A6X9E1</accession>
<dbReference type="Proteomes" id="UP000054537">
    <property type="component" value="Unassembled WGS sequence"/>
</dbReference>
<dbReference type="OrthoDB" id="3298290at2"/>
<feature type="region of interest" description="Disordered" evidence="1">
    <location>
        <begin position="30"/>
        <end position="59"/>
    </location>
</feature>
<proteinExistence type="predicted"/>
<evidence type="ECO:0000313" key="3">
    <source>
        <dbReference type="Proteomes" id="UP000054537"/>
    </source>
</evidence>
<sequence length="59" mass="6382">MTTLSIGTSTAPTVRDTQTAWLRLREEALRGLPRRDDASPAPDGTIDPVITARPVRPAL</sequence>